<evidence type="ECO:0000313" key="2">
    <source>
        <dbReference type="EMBL" id="MFD2867348.1"/>
    </source>
</evidence>
<dbReference type="Gene3D" id="2.60.120.1060">
    <property type="entry name" value="NPCBM/NEW2 domain"/>
    <property type="match status" value="1"/>
</dbReference>
<dbReference type="SMART" id="SM00776">
    <property type="entry name" value="NPCBM"/>
    <property type="match status" value="1"/>
</dbReference>
<reference evidence="3" key="1">
    <citation type="journal article" date="2019" name="Int. J. Syst. Evol. Microbiol.">
        <title>The Global Catalogue of Microorganisms (GCM) 10K type strain sequencing project: providing services to taxonomists for standard genome sequencing and annotation.</title>
        <authorList>
            <consortium name="The Broad Institute Genomics Platform"/>
            <consortium name="The Broad Institute Genome Sequencing Center for Infectious Disease"/>
            <person name="Wu L."/>
            <person name="Ma J."/>
        </authorList>
    </citation>
    <scope>NUCLEOTIDE SEQUENCE [LARGE SCALE GENOMIC DNA]</scope>
    <source>
        <strain evidence="3">KCTC 33522</strain>
    </source>
</reference>
<keyword evidence="3" id="KW-1185">Reference proteome</keyword>
<name>A0ABW5XWI6_9BACL</name>
<feature type="domain" description="Glycosyl hydrolase family 98 putative carbohydrate-binding module" evidence="1">
    <location>
        <begin position="23"/>
        <end position="170"/>
    </location>
</feature>
<dbReference type="Pfam" id="PF08305">
    <property type="entry name" value="NPCBM"/>
    <property type="match status" value="1"/>
</dbReference>
<gene>
    <name evidence="2" type="ORF">ACFSY7_02385</name>
</gene>
<dbReference type="InterPro" id="IPR038637">
    <property type="entry name" value="NPCBM_sf"/>
</dbReference>
<dbReference type="SUPFAM" id="SSF49785">
    <property type="entry name" value="Galactose-binding domain-like"/>
    <property type="match status" value="1"/>
</dbReference>
<evidence type="ECO:0000259" key="1">
    <source>
        <dbReference type="SMART" id="SM00776"/>
    </source>
</evidence>
<organism evidence="2 3">
    <name type="scientific">Kurthia populi</name>
    <dbReference type="NCBI Taxonomy" id="1562132"/>
    <lineage>
        <taxon>Bacteria</taxon>
        <taxon>Bacillati</taxon>
        <taxon>Bacillota</taxon>
        <taxon>Bacilli</taxon>
        <taxon>Bacillales</taxon>
        <taxon>Caryophanaceae</taxon>
        <taxon>Kurthia</taxon>
    </lineage>
</organism>
<dbReference type="InterPro" id="IPR013222">
    <property type="entry name" value="Glyco_hyd_98_carb-bd"/>
</dbReference>
<accession>A0ABW5XWI6</accession>
<dbReference type="RefSeq" id="WP_380146680.1">
    <property type="nucleotide sequence ID" value="NZ_JBHUOR010000014.1"/>
</dbReference>
<comment type="caution">
    <text evidence="2">The sequence shown here is derived from an EMBL/GenBank/DDBJ whole genome shotgun (WGS) entry which is preliminary data.</text>
</comment>
<dbReference type="Proteomes" id="UP001597568">
    <property type="component" value="Unassembled WGS sequence"/>
</dbReference>
<dbReference type="InterPro" id="IPR008979">
    <property type="entry name" value="Galactose-bd-like_sf"/>
</dbReference>
<proteinExistence type="predicted"/>
<dbReference type="EMBL" id="JBHUOR010000014">
    <property type="protein sequence ID" value="MFD2867348.1"/>
    <property type="molecule type" value="Genomic_DNA"/>
</dbReference>
<protein>
    <submittedName>
        <fullName evidence="2">NPCBM/NEW2 domain-containing protein</fullName>
    </submittedName>
</protein>
<evidence type="ECO:0000313" key="3">
    <source>
        <dbReference type="Proteomes" id="UP001597568"/>
    </source>
</evidence>
<sequence>MRRNDKIEQEGQQKTKKMRVVVANQVTYTSDIDPVSATIAWGGFQRDKSPSGKAIHLLRQGVDTTYKKGLGTHARSTVIYDLSNSDYDYFESYIGIDQEMQNNTSSSARFEVSVDGKQVYGSNTFYSTTSSGFVSVSLKGAKELKLVTTDSGINGNAADHTVWADAKFVKR</sequence>